<accession>A0A2V3PQ99</accession>
<evidence type="ECO:0000313" key="3">
    <source>
        <dbReference type="Proteomes" id="UP000247973"/>
    </source>
</evidence>
<evidence type="ECO:0000256" key="1">
    <source>
        <dbReference type="SAM" id="Phobius"/>
    </source>
</evidence>
<sequence length="78" mass="8953">MPEQITEIIIIARYILIALAIVGVIVLAFGIYHRNKKLIGRGAYLIILSIVVSVCGYVIYEKTKQRTYQMLQNTYITY</sequence>
<organism evidence="2 3">
    <name type="scientific">Dysgonomonas alginatilytica</name>
    <dbReference type="NCBI Taxonomy" id="1605892"/>
    <lineage>
        <taxon>Bacteria</taxon>
        <taxon>Pseudomonadati</taxon>
        <taxon>Bacteroidota</taxon>
        <taxon>Bacteroidia</taxon>
        <taxon>Bacteroidales</taxon>
        <taxon>Dysgonomonadaceae</taxon>
        <taxon>Dysgonomonas</taxon>
    </lineage>
</organism>
<dbReference type="EMBL" id="QICL01000014">
    <property type="protein sequence ID" value="PXV63324.1"/>
    <property type="molecule type" value="Genomic_DNA"/>
</dbReference>
<keyword evidence="1" id="KW-0472">Membrane</keyword>
<feature type="transmembrane region" description="Helical" evidence="1">
    <location>
        <begin position="12"/>
        <end position="32"/>
    </location>
</feature>
<keyword evidence="1" id="KW-0812">Transmembrane</keyword>
<reference evidence="2 3" key="1">
    <citation type="submission" date="2018-03" db="EMBL/GenBank/DDBJ databases">
        <title>Genomic Encyclopedia of Archaeal and Bacterial Type Strains, Phase II (KMG-II): from individual species to whole genera.</title>
        <authorList>
            <person name="Goeker M."/>
        </authorList>
    </citation>
    <scope>NUCLEOTIDE SEQUENCE [LARGE SCALE GENOMIC DNA]</scope>
    <source>
        <strain evidence="2 3">DSM 100214</strain>
    </source>
</reference>
<feature type="transmembrane region" description="Helical" evidence="1">
    <location>
        <begin position="38"/>
        <end position="60"/>
    </location>
</feature>
<name>A0A2V3PQ99_9BACT</name>
<keyword evidence="1" id="KW-1133">Transmembrane helix</keyword>
<proteinExistence type="predicted"/>
<comment type="caution">
    <text evidence="2">The sequence shown here is derived from an EMBL/GenBank/DDBJ whole genome shotgun (WGS) entry which is preliminary data.</text>
</comment>
<protein>
    <submittedName>
        <fullName evidence="2">Uncharacterized protein</fullName>
    </submittedName>
</protein>
<gene>
    <name evidence="2" type="ORF">CLV62_11441</name>
</gene>
<keyword evidence="3" id="KW-1185">Reference proteome</keyword>
<dbReference type="Proteomes" id="UP000247973">
    <property type="component" value="Unassembled WGS sequence"/>
</dbReference>
<dbReference type="AlphaFoldDB" id="A0A2V3PQ99"/>
<evidence type="ECO:0000313" key="2">
    <source>
        <dbReference type="EMBL" id="PXV63324.1"/>
    </source>
</evidence>